<gene>
    <name evidence="1" type="ORF">UFOVP823_9</name>
</gene>
<sequence>MSRLCEWDYLIPATKDEHIAVCKSVVREKGKVLTLGATLSASEGTDWGTGPIMSTTWEIDDYPLVRIEQTNDGPRLRYDASDVWRYWINRDHAWRAK</sequence>
<protein>
    <submittedName>
        <fullName evidence="1">Uncharacterized protein</fullName>
    </submittedName>
</protein>
<evidence type="ECO:0000313" key="1">
    <source>
        <dbReference type="EMBL" id="CAB4165104.1"/>
    </source>
</evidence>
<organism evidence="1">
    <name type="scientific">uncultured Caudovirales phage</name>
    <dbReference type="NCBI Taxonomy" id="2100421"/>
    <lineage>
        <taxon>Viruses</taxon>
        <taxon>Duplodnaviria</taxon>
        <taxon>Heunggongvirae</taxon>
        <taxon>Uroviricota</taxon>
        <taxon>Caudoviricetes</taxon>
        <taxon>Peduoviridae</taxon>
        <taxon>Maltschvirus</taxon>
        <taxon>Maltschvirus maltsch</taxon>
    </lineage>
</organism>
<name>A0A6J5PC01_9CAUD</name>
<reference evidence="1" key="1">
    <citation type="submission" date="2020-04" db="EMBL/GenBank/DDBJ databases">
        <authorList>
            <person name="Chiriac C."/>
            <person name="Salcher M."/>
            <person name="Ghai R."/>
            <person name="Kavagutti S V."/>
        </authorList>
    </citation>
    <scope>NUCLEOTIDE SEQUENCE</scope>
</reference>
<proteinExistence type="predicted"/>
<dbReference type="EMBL" id="LR796773">
    <property type="protein sequence ID" value="CAB4165104.1"/>
    <property type="molecule type" value="Genomic_DNA"/>
</dbReference>
<accession>A0A6J5PC01</accession>